<organism evidence="13 14">
    <name type="scientific">Paremcibacter congregatus</name>
    <dbReference type="NCBI Taxonomy" id="2043170"/>
    <lineage>
        <taxon>Bacteria</taxon>
        <taxon>Pseudomonadati</taxon>
        <taxon>Pseudomonadota</taxon>
        <taxon>Alphaproteobacteria</taxon>
        <taxon>Emcibacterales</taxon>
        <taxon>Emcibacteraceae</taxon>
        <taxon>Paremcibacter</taxon>
    </lineage>
</organism>
<dbReference type="InterPro" id="IPR039426">
    <property type="entry name" value="TonB-dep_rcpt-like"/>
</dbReference>
<keyword evidence="3 8" id="KW-1134">Transmembrane beta strand</keyword>
<feature type="domain" description="TonB-dependent receptor plug" evidence="12">
    <location>
        <begin position="56"/>
        <end position="168"/>
    </location>
</feature>
<dbReference type="EMBL" id="PDEM01000016">
    <property type="protein sequence ID" value="PHZ85160.1"/>
    <property type="molecule type" value="Genomic_DNA"/>
</dbReference>
<accession>A0A2G4YSD1</accession>
<keyword evidence="7 8" id="KW-0998">Cell outer membrane</keyword>
<evidence type="ECO:0000256" key="7">
    <source>
        <dbReference type="ARBA" id="ARBA00023237"/>
    </source>
</evidence>
<evidence type="ECO:0000256" key="1">
    <source>
        <dbReference type="ARBA" id="ARBA00004571"/>
    </source>
</evidence>
<protein>
    <recommendedName>
        <fullName evidence="15">TonB-dependent receptor</fullName>
    </recommendedName>
</protein>
<keyword evidence="6 8" id="KW-0472">Membrane</keyword>
<keyword evidence="5 9" id="KW-0798">TonB box</keyword>
<evidence type="ECO:0000313" key="13">
    <source>
        <dbReference type="EMBL" id="PHZ85160.1"/>
    </source>
</evidence>
<dbReference type="InterPro" id="IPR000531">
    <property type="entry name" value="Beta-barrel_TonB"/>
</dbReference>
<evidence type="ECO:0000256" key="5">
    <source>
        <dbReference type="ARBA" id="ARBA00023077"/>
    </source>
</evidence>
<proteinExistence type="inferred from homology"/>
<evidence type="ECO:0000256" key="2">
    <source>
        <dbReference type="ARBA" id="ARBA00022448"/>
    </source>
</evidence>
<evidence type="ECO:0000256" key="3">
    <source>
        <dbReference type="ARBA" id="ARBA00022452"/>
    </source>
</evidence>
<evidence type="ECO:0000256" key="10">
    <source>
        <dbReference type="SAM" id="SignalP"/>
    </source>
</evidence>
<keyword evidence="10" id="KW-0732">Signal</keyword>
<evidence type="ECO:0000313" key="14">
    <source>
        <dbReference type="Proteomes" id="UP000229730"/>
    </source>
</evidence>
<dbReference type="SUPFAM" id="SSF56935">
    <property type="entry name" value="Porins"/>
    <property type="match status" value="1"/>
</dbReference>
<reference evidence="13 14" key="1">
    <citation type="submission" date="2017-10" db="EMBL/GenBank/DDBJ databases">
        <title>Frigbacter circumglobatus gen. nov. sp. nov., isolated from sediment cultured in situ.</title>
        <authorList>
            <person name="Zhao Z."/>
        </authorList>
    </citation>
    <scope>NUCLEOTIDE SEQUENCE [LARGE SCALE GENOMIC DNA]</scope>
    <source>
        <strain evidence="13 14">ZYL</strain>
    </source>
</reference>
<dbReference type="OrthoDB" id="7051241at2"/>
<dbReference type="Proteomes" id="UP000229730">
    <property type="component" value="Unassembled WGS sequence"/>
</dbReference>
<dbReference type="PANTHER" id="PTHR47234:SF2">
    <property type="entry name" value="TONB-DEPENDENT RECEPTOR"/>
    <property type="match status" value="1"/>
</dbReference>
<evidence type="ECO:0000256" key="4">
    <source>
        <dbReference type="ARBA" id="ARBA00022692"/>
    </source>
</evidence>
<keyword evidence="4 8" id="KW-0812">Transmembrane</keyword>
<comment type="similarity">
    <text evidence="8 9">Belongs to the TonB-dependent receptor family.</text>
</comment>
<dbReference type="RefSeq" id="WP_099472048.1">
    <property type="nucleotide sequence ID" value="NZ_CP041025.1"/>
</dbReference>
<dbReference type="InParanoid" id="A0A2G4YSD1"/>
<feature type="chain" id="PRO_5013848428" description="TonB-dependent receptor" evidence="10">
    <location>
        <begin position="30"/>
        <end position="932"/>
    </location>
</feature>
<name>A0A2G4YSD1_9PROT</name>
<comment type="caution">
    <text evidence="13">The sequence shown here is derived from an EMBL/GenBank/DDBJ whole genome shotgun (WGS) entry which is preliminary data.</text>
</comment>
<dbReference type="InterPro" id="IPR012910">
    <property type="entry name" value="Plug_dom"/>
</dbReference>
<dbReference type="Pfam" id="PF07715">
    <property type="entry name" value="Plug"/>
    <property type="match status" value="1"/>
</dbReference>
<evidence type="ECO:0000259" key="11">
    <source>
        <dbReference type="Pfam" id="PF00593"/>
    </source>
</evidence>
<keyword evidence="2 8" id="KW-0813">Transport</keyword>
<feature type="signal peptide" evidence="10">
    <location>
        <begin position="1"/>
        <end position="29"/>
    </location>
</feature>
<evidence type="ECO:0008006" key="15">
    <source>
        <dbReference type="Google" id="ProtNLM"/>
    </source>
</evidence>
<evidence type="ECO:0000256" key="6">
    <source>
        <dbReference type="ARBA" id="ARBA00023136"/>
    </source>
</evidence>
<dbReference type="AlphaFoldDB" id="A0A2G4YSD1"/>
<evidence type="ECO:0000256" key="8">
    <source>
        <dbReference type="PROSITE-ProRule" id="PRU01360"/>
    </source>
</evidence>
<dbReference type="PANTHER" id="PTHR47234">
    <property type="match status" value="1"/>
</dbReference>
<dbReference type="GO" id="GO:0009279">
    <property type="term" value="C:cell outer membrane"/>
    <property type="evidence" value="ECO:0007669"/>
    <property type="project" value="UniProtKB-SubCell"/>
</dbReference>
<dbReference type="InterPro" id="IPR037066">
    <property type="entry name" value="Plug_dom_sf"/>
</dbReference>
<dbReference type="PROSITE" id="PS52016">
    <property type="entry name" value="TONB_DEPENDENT_REC_3"/>
    <property type="match status" value="1"/>
</dbReference>
<comment type="subcellular location">
    <subcellularLocation>
        <location evidence="1 8">Cell outer membrane</location>
        <topology evidence="1 8">Multi-pass membrane protein</topology>
    </subcellularLocation>
</comment>
<dbReference type="Gene3D" id="2.40.170.20">
    <property type="entry name" value="TonB-dependent receptor, beta-barrel domain"/>
    <property type="match status" value="1"/>
</dbReference>
<dbReference type="Gene3D" id="2.170.130.10">
    <property type="entry name" value="TonB-dependent receptor, plug domain"/>
    <property type="match status" value="1"/>
</dbReference>
<dbReference type="InterPro" id="IPR036942">
    <property type="entry name" value="Beta-barrel_TonB_sf"/>
</dbReference>
<sequence>MSLKLNLHKTTAMSILFLALPTAGLNAVAQDNTAPMTIDEVVVTGSYIKRSGYDGKSPIQVFDKEKLSAMGAQNMIDVANNLTINSGSRFTNETGSLTGTSQFNIRGLGTGSTLTLINGRRGGIATVADAFGNQFFDVNQLPLAMIERIDFQTDGASATYGSQAVAGVANIITRKGFEGLELSGRYQDASNSSFEINLASGLKTDRASLNLYATVYNQTQNFRTDFDWLVERIHGNGDLTQSKLISSTGSPGTYKRAITDINGVINASGTALTDPDCEAAGGILKGSTCRHSFADQVSIIPDETRYQAFSEFEYDITEDVTFFSEVSFSHNEVARVSSSPLFRNGLVSNLNIYIPADHPFNFFKANDAGTGLIYVDPANWDPDTDVAVDLACQCRPFGDDTNGDSPSGLPNQNHYTLDYYRGALGVDWDINDDWNLSTSYVYALSTRNFLSDIGSNALALNTAILEGRFNPFGTSKANPTLISPKDGVSVAGNTIEDYEDFTHKSRSFTRTEQQVAEAVISGTIAEMEAGPVGVALGGQYRHEEYKYEPDSLVAKGLANSRDGDSAQAGTTNVYAAFAETIVPVTDTLEIQAAVRHESYGGTVGATTDPKIAARWQATDAIAFRASFGTAFQAPSTLQTGEANGVAFLDDPVSLIGGSLVCTDTGVTNNVAIRTSGSDSLKPTSANSVNVGVVVEPLDGMSISVDVWNFNYSDLIAQDANAQTLVSDECAGVSDGGTPNFDSRVTRTAEGNVRQVQLSFINTGSVKTNGLDFNLNYGIDTGNTGHLTFGVATSYVNKFDVETVDGAEIIRGAGNFNNRNAFKAMPKWRSNFRLGWVLDNHSANVSVRHISSYNNDQTSGDLEDRVGSYTAVDLRYSFLYEYENGSATELSIGANNVFDLDPPTLGEGNRPGYDSTTHDVRGRVLYVSAKQVF</sequence>
<evidence type="ECO:0000256" key="9">
    <source>
        <dbReference type="RuleBase" id="RU003357"/>
    </source>
</evidence>
<feature type="domain" description="TonB-dependent receptor-like beta-barrel" evidence="11">
    <location>
        <begin position="379"/>
        <end position="896"/>
    </location>
</feature>
<keyword evidence="14" id="KW-1185">Reference proteome</keyword>
<gene>
    <name evidence="13" type="ORF">CRD36_07030</name>
</gene>
<dbReference type="Pfam" id="PF00593">
    <property type="entry name" value="TonB_dep_Rec_b-barrel"/>
    <property type="match status" value="1"/>
</dbReference>
<evidence type="ECO:0000259" key="12">
    <source>
        <dbReference type="Pfam" id="PF07715"/>
    </source>
</evidence>